<reference evidence="2" key="2">
    <citation type="submission" date="2025-08" db="UniProtKB">
        <authorList>
            <consortium name="Ensembl"/>
        </authorList>
    </citation>
    <scope>IDENTIFICATION</scope>
    <source>
        <strain evidence="2">Hd-rR</strain>
    </source>
</reference>
<sequence length="97" mass="10229">MLRGLSKKSTIVGSLSRDARTCSKEKDHSVSDSSDPASWLLWELEVSQLSGVTGPCSVDESSAGDVPAAFSDSDGLLGSCSLPTARYRDSSSGNWMN</sequence>
<name>A0A3B3I4S3_ORYLA</name>
<reference evidence="2 3" key="1">
    <citation type="journal article" date="2007" name="Nature">
        <title>The medaka draft genome and insights into vertebrate genome evolution.</title>
        <authorList>
            <person name="Kasahara M."/>
            <person name="Naruse K."/>
            <person name="Sasaki S."/>
            <person name="Nakatani Y."/>
            <person name="Qu W."/>
            <person name="Ahsan B."/>
            <person name="Yamada T."/>
            <person name="Nagayasu Y."/>
            <person name="Doi K."/>
            <person name="Kasai Y."/>
            <person name="Jindo T."/>
            <person name="Kobayashi D."/>
            <person name="Shimada A."/>
            <person name="Toyoda A."/>
            <person name="Kuroki Y."/>
            <person name="Fujiyama A."/>
            <person name="Sasaki T."/>
            <person name="Shimizu A."/>
            <person name="Asakawa S."/>
            <person name="Shimizu N."/>
            <person name="Hashimoto S."/>
            <person name="Yang J."/>
            <person name="Lee Y."/>
            <person name="Matsushima K."/>
            <person name="Sugano S."/>
            <person name="Sakaizumi M."/>
            <person name="Narita T."/>
            <person name="Ohishi K."/>
            <person name="Haga S."/>
            <person name="Ohta F."/>
            <person name="Nomoto H."/>
            <person name="Nogata K."/>
            <person name="Morishita T."/>
            <person name="Endo T."/>
            <person name="Shin-I T."/>
            <person name="Takeda H."/>
            <person name="Morishita S."/>
            <person name="Kohara Y."/>
        </authorList>
    </citation>
    <scope>NUCLEOTIDE SEQUENCE [LARGE SCALE GENOMIC DNA]</scope>
    <source>
        <strain evidence="2 3">Hd-rR</strain>
    </source>
</reference>
<reference evidence="2" key="3">
    <citation type="submission" date="2025-09" db="UniProtKB">
        <authorList>
            <consortium name="Ensembl"/>
        </authorList>
    </citation>
    <scope>IDENTIFICATION</scope>
    <source>
        <strain evidence="2">Hd-rR</strain>
    </source>
</reference>
<feature type="region of interest" description="Disordered" evidence="1">
    <location>
        <begin position="1"/>
        <end position="35"/>
    </location>
</feature>
<accession>A0A3B3I4S3</accession>
<dbReference type="GeneTree" id="ENSGT01050000245018"/>
<dbReference type="Proteomes" id="UP000001038">
    <property type="component" value="Chromosome 14"/>
</dbReference>
<proteinExistence type="predicted"/>
<protein>
    <submittedName>
        <fullName evidence="2">Uncharacterized protein</fullName>
    </submittedName>
</protein>
<feature type="compositionally biased region" description="Basic and acidic residues" evidence="1">
    <location>
        <begin position="17"/>
        <end position="30"/>
    </location>
</feature>
<dbReference type="AlphaFoldDB" id="A0A3B3I4S3"/>
<evidence type="ECO:0000256" key="1">
    <source>
        <dbReference type="SAM" id="MobiDB-lite"/>
    </source>
</evidence>
<evidence type="ECO:0000313" key="2">
    <source>
        <dbReference type="Ensembl" id="ENSORLP00000038918.1"/>
    </source>
</evidence>
<dbReference type="InParanoid" id="A0A3B3I4S3"/>
<dbReference type="Ensembl" id="ENSORLT00000038125.1">
    <property type="protein sequence ID" value="ENSORLP00000038918.1"/>
    <property type="gene ID" value="ENSORLG00000026146.1"/>
</dbReference>
<dbReference type="Bgee" id="ENSORLG00000026146">
    <property type="expression patterns" value="Expressed in sexually immature organism and 2 other cell types or tissues"/>
</dbReference>
<keyword evidence="3" id="KW-1185">Reference proteome</keyword>
<evidence type="ECO:0000313" key="3">
    <source>
        <dbReference type="Proteomes" id="UP000001038"/>
    </source>
</evidence>
<organism evidence="2 3">
    <name type="scientific">Oryzias latipes</name>
    <name type="common">Japanese rice fish</name>
    <name type="synonym">Japanese killifish</name>
    <dbReference type="NCBI Taxonomy" id="8090"/>
    <lineage>
        <taxon>Eukaryota</taxon>
        <taxon>Metazoa</taxon>
        <taxon>Chordata</taxon>
        <taxon>Craniata</taxon>
        <taxon>Vertebrata</taxon>
        <taxon>Euteleostomi</taxon>
        <taxon>Actinopterygii</taxon>
        <taxon>Neopterygii</taxon>
        <taxon>Teleostei</taxon>
        <taxon>Neoteleostei</taxon>
        <taxon>Acanthomorphata</taxon>
        <taxon>Ovalentaria</taxon>
        <taxon>Atherinomorphae</taxon>
        <taxon>Beloniformes</taxon>
        <taxon>Adrianichthyidae</taxon>
        <taxon>Oryziinae</taxon>
        <taxon>Oryzias</taxon>
    </lineage>
</organism>